<dbReference type="AlphaFoldDB" id="H0ETV4"/>
<reference evidence="2 3" key="1">
    <citation type="journal article" date="2012" name="Eukaryot. Cell">
        <title>Genome sequence of the fungus Glarea lozoyensis: the first genome sequence of a species from the Helotiaceae family.</title>
        <authorList>
            <person name="Youssar L."/>
            <person name="Gruening B.A."/>
            <person name="Erxleben A."/>
            <person name="Guenther S."/>
            <person name="Huettel W."/>
        </authorList>
    </citation>
    <scope>NUCLEOTIDE SEQUENCE [LARGE SCALE GENOMIC DNA]</scope>
    <source>
        <strain evidence="3">ATCC 74030 / MF5533</strain>
    </source>
</reference>
<dbReference type="HOGENOM" id="CLU_107716_0_1_1"/>
<evidence type="ECO:0008006" key="4">
    <source>
        <dbReference type="Google" id="ProtNLM"/>
    </source>
</evidence>
<dbReference type="Gene3D" id="3.40.250.10">
    <property type="entry name" value="Rhodanese-like domain"/>
    <property type="match status" value="1"/>
</dbReference>
<dbReference type="EMBL" id="AGUE01000165">
    <property type="protein sequence ID" value="EHK98123.1"/>
    <property type="molecule type" value="Genomic_DNA"/>
</dbReference>
<evidence type="ECO:0000256" key="1">
    <source>
        <dbReference type="SAM" id="MobiDB-lite"/>
    </source>
</evidence>
<protein>
    <recommendedName>
        <fullName evidence="4">Rhodanese domain-containing protein</fullName>
    </recommendedName>
</protein>
<dbReference type="InterPro" id="IPR036873">
    <property type="entry name" value="Rhodanese-like_dom_sf"/>
</dbReference>
<dbReference type="Proteomes" id="UP000005446">
    <property type="component" value="Unassembled WGS sequence"/>
</dbReference>
<dbReference type="SUPFAM" id="SSF52821">
    <property type="entry name" value="Rhodanese/Cell cycle control phosphatase"/>
    <property type="match status" value="1"/>
</dbReference>
<sequence length="140" mass="16398">MTDAKSEKNVEEQMKDEGKKDQWWAAFPEPKASVPEITGDDLYEMFDEMDIKPEPRSFLLVDVRRTDWEVCDPGRGPRCANWMQDYINDVSKFGRRSALKVKILKGGIKGWVKEYEGSMMDGFQEDYWKQFKDQAKVESK</sequence>
<accession>H0ETV4</accession>
<gene>
    <name evidence="2" type="ORF">M7I_6175</name>
</gene>
<name>H0ETV4_GLAL7</name>
<dbReference type="OrthoDB" id="8300214at2759"/>
<evidence type="ECO:0000313" key="3">
    <source>
        <dbReference type="Proteomes" id="UP000005446"/>
    </source>
</evidence>
<keyword evidence="3" id="KW-1185">Reference proteome</keyword>
<comment type="caution">
    <text evidence="2">The sequence shown here is derived from an EMBL/GenBank/DDBJ whole genome shotgun (WGS) entry which is preliminary data.</text>
</comment>
<proteinExistence type="predicted"/>
<feature type="region of interest" description="Disordered" evidence="1">
    <location>
        <begin position="1"/>
        <end position="22"/>
    </location>
</feature>
<evidence type="ECO:0000313" key="2">
    <source>
        <dbReference type="EMBL" id="EHK98123.1"/>
    </source>
</evidence>
<organism evidence="2 3">
    <name type="scientific">Glarea lozoyensis (strain ATCC 74030 / MF5533)</name>
    <dbReference type="NCBI Taxonomy" id="1104152"/>
    <lineage>
        <taxon>Eukaryota</taxon>
        <taxon>Fungi</taxon>
        <taxon>Dikarya</taxon>
        <taxon>Ascomycota</taxon>
        <taxon>Pezizomycotina</taxon>
        <taxon>Leotiomycetes</taxon>
        <taxon>Helotiales</taxon>
        <taxon>Helotiaceae</taxon>
        <taxon>Glarea</taxon>
    </lineage>
</organism>
<dbReference type="InParanoid" id="H0ETV4"/>